<evidence type="ECO:0000256" key="1">
    <source>
        <dbReference type="SAM" id="MobiDB-lite"/>
    </source>
</evidence>
<protein>
    <submittedName>
        <fullName evidence="2">Uncharacterized protein</fullName>
    </submittedName>
</protein>
<dbReference type="EMBL" id="CAJNDS010002654">
    <property type="protein sequence ID" value="CAE7557290.1"/>
    <property type="molecule type" value="Genomic_DNA"/>
</dbReference>
<dbReference type="Proteomes" id="UP000604046">
    <property type="component" value="Unassembled WGS sequence"/>
</dbReference>
<accession>A0A812U5X7</accession>
<proteinExistence type="predicted"/>
<sequence length="243" mass="25926">MATNEASESTLPTPDIKQPLPFPLSPMSKFSCDPNDPTSSTCTKLDGQIQSSRKGMATSETSLLASSAISQFHVSRSGLGFDFLRRTFSLATFRAFRALELLPVSFPRGEWEKVRGAPARLTSRRQQGLGGVDDLVTCARTAATTFLADTPIVAIAKARGGHHKHPSYEQSLKNCRTRAKFSCRPIFSECRVSVPSAGGADPVCGNTCIYYACKQSFTILGPSALGPSGHGFSSGATVASELE</sequence>
<gene>
    <name evidence="2" type="ORF">SNAT2548_LOCUS31356</name>
</gene>
<feature type="compositionally biased region" description="Polar residues" evidence="1">
    <location>
        <begin position="1"/>
        <end position="12"/>
    </location>
</feature>
<evidence type="ECO:0000313" key="3">
    <source>
        <dbReference type="Proteomes" id="UP000604046"/>
    </source>
</evidence>
<reference evidence="2" key="1">
    <citation type="submission" date="2021-02" db="EMBL/GenBank/DDBJ databases">
        <authorList>
            <person name="Dougan E. K."/>
            <person name="Rhodes N."/>
            <person name="Thang M."/>
            <person name="Chan C."/>
        </authorList>
    </citation>
    <scope>NUCLEOTIDE SEQUENCE</scope>
</reference>
<name>A0A812U5X7_9DINO</name>
<evidence type="ECO:0000313" key="2">
    <source>
        <dbReference type="EMBL" id="CAE7557290.1"/>
    </source>
</evidence>
<feature type="region of interest" description="Disordered" evidence="1">
    <location>
        <begin position="1"/>
        <end position="20"/>
    </location>
</feature>
<organism evidence="2 3">
    <name type="scientific">Symbiodinium natans</name>
    <dbReference type="NCBI Taxonomy" id="878477"/>
    <lineage>
        <taxon>Eukaryota</taxon>
        <taxon>Sar</taxon>
        <taxon>Alveolata</taxon>
        <taxon>Dinophyceae</taxon>
        <taxon>Suessiales</taxon>
        <taxon>Symbiodiniaceae</taxon>
        <taxon>Symbiodinium</taxon>
    </lineage>
</organism>
<keyword evidence="3" id="KW-1185">Reference proteome</keyword>
<comment type="caution">
    <text evidence="2">The sequence shown here is derived from an EMBL/GenBank/DDBJ whole genome shotgun (WGS) entry which is preliminary data.</text>
</comment>
<dbReference type="AlphaFoldDB" id="A0A812U5X7"/>